<reference evidence="2" key="1">
    <citation type="submission" date="2018-05" db="EMBL/GenBank/DDBJ databases">
        <title>Draft genome of Mucuna pruriens seed.</title>
        <authorList>
            <person name="Nnadi N.E."/>
            <person name="Vos R."/>
            <person name="Hasami M.H."/>
            <person name="Devisetty U.K."/>
            <person name="Aguiy J.C."/>
        </authorList>
    </citation>
    <scope>NUCLEOTIDE SEQUENCE [LARGE SCALE GENOMIC DNA]</scope>
    <source>
        <strain evidence="2">JCA_2017</strain>
    </source>
</reference>
<dbReference type="PANTHER" id="PTHR48475">
    <property type="entry name" value="RIBONUCLEASE H"/>
    <property type="match status" value="1"/>
</dbReference>
<dbReference type="InterPro" id="IPR043128">
    <property type="entry name" value="Rev_trsase/Diguanyl_cyclase"/>
</dbReference>
<dbReference type="GO" id="GO:0004523">
    <property type="term" value="F:RNA-DNA hybrid ribonuclease activity"/>
    <property type="evidence" value="ECO:0007669"/>
    <property type="project" value="InterPro"/>
</dbReference>
<dbReference type="InterPro" id="IPR036397">
    <property type="entry name" value="RNaseH_sf"/>
</dbReference>
<dbReference type="PANTHER" id="PTHR48475:SF1">
    <property type="entry name" value="RNASE H TYPE-1 DOMAIN-CONTAINING PROTEIN"/>
    <property type="match status" value="1"/>
</dbReference>
<protein>
    <recommendedName>
        <fullName evidence="1">RNase H type-1 domain-containing protein</fullName>
    </recommendedName>
</protein>
<dbReference type="GO" id="GO:0003676">
    <property type="term" value="F:nucleic acid binding"/>
    <property type="evidence" value="ECO:0007669"/>
    <property type="project" value="InterPro"/>
</dbReference>
<gene>
    <name evidence="2" type="ORF">CR513_52929</name>
</gene>
<accession>A0A371EPX4</accession>
<keyword evidence="3" id="KW-1185">Reference proteome</keyword>
<dbReference type="InterPro" id="IPR043502">
    <property type="entry name" value="DNA/RNA_pol_sf"/>
</dbReference>
<organism evidence="2 3">
    <name type="scientific">Mucuna pruriens</name>
    <name type="common">Velvet bean</name>
    <name type="synonym">Dolichos pruriens</name>
    <dbReference type="NCBI Taxonomy" id="157652"/>
    <lineage>
        <taxon>Eukaryota</taxon>
        <taxon>Viridiplantae</taxon>
        <taxon>Streptophyta</taxon>
        <taxon>Embryophyta</taxon>
        <taxon>Tracheophyta</taxon>
        <taxon>Spermatophyta</taxon>
        <taxon>Magnoliopsida</taxon>
        <taxon>eudicotyledons</taxon>
        <taxon>Gunneridae</taxon>
        <taxon>Pentapetalae</taxon>
        <taxon>rosids</taxon>
        <taxon>fabids</taxon>
        <taxon>Fabales</taxon>
        <taxon>Fabaceae</taxon>
        <taxon>Papilionoideae</taxon>
        <taxon>50 kb inversion clade</taxon>
        <taxon>NPAAA clade</taxon>
        <taxon>indigoferoid/millettioid clade</taxon>
        <taxon>Phaseoleae</taxon>
        <taxon>Mucuna</taxon>
    </lineage>
</organism>
<dbReference type="Gene3D" id="3.30.70.270">
    <property type="match status" value="1"/>
</dbReference>
<comment type="caution">
    <text evidence="2">The sequence shown here is derived from an EMBL/GenBank/DDBJ whole genome shotgun (WGS) entry which is preliminary data.</text>
</comment>
<sequence>MTFITPWGTFYYKVMPFGLKNARATYQKAIMVLFHDMMHKEIEVYVDDMIAKSKMPGFMVNERGIEVDLNKVKAIWEMLAPKIESEVRVSWAAKRLRQYMLAHTAWLISKTDPIKYIFEKPTLARHKAQYDIVYTSQKAIKGSTLVEHLAYHLVPDYQSFLHEFLDEHIMIVEEIEFEPDRWILWLGGASNLLGNGIRAVLASPKGQCFPFSTKLGFDCTSNMVEYEAYAMGFMMALEHQVKELKVFGDSALVIYQLCWEWET</sequence>
<proteinExistence type="predicted"/>
<dbReference type="Gene3D" id="3.30.420.10">
    <property type="entry name" value="Ribonuclease H-like superfamily/Ribonuclease H"/>
    <property type="match status" value="1"/>
</dbReference>
<dbReference type="AlphaFoldDB" id="A0A371EPX4"/>
<dbReference type="OrthoDB" id="427924at2759"/>
<evidence type="ECO:0000259" key="1">
    <source>
        <dbReference type="Pfam" id="PF13456"/>
    </source>
</evidence>
<dbReference type="Gene3D" id="3.10.10.10">
    <property type="entry name" value="HIV Type 1 Reverse Transcriptase, subunit A, domain 1"/>
    <property type="match status" value="1"/>
</dbReference>
<feature type="non-terminal residue" evidence="2">
    <location>
        <position position="1"/>
    </location>
</feature>
<name>A0A371EPX4_MUCPR</name>
<dbReference type="SUPFAM" id="SSF56672">
    <property type="entry name" value="DNA/RNA polymerases"/>
    <property type="match status" value="1"/>
</dbReference>
<dbReference type="Proteomes" id="UP000257109">
    <property type="component" value="Unassembled WGS sequence"/>
</dbReference>
<evidence type="ECO:0000313" key="2">
    <source>
        <dbReference type="EMBL" id="RDX68110.1"/>
    </source>
</evidence>
<dbReference type="EMBL" id="QJKJ01012678">
    <property type="protein sequence ID" value="RDX68110.1"/>
    <property type="molecule type" value="Genomic_DNA"/>
</dbReference>
<feature type="domain" description="RNase H type-1" evidence="1">
    <location>
        <begin position="196"/>
        <end position="261"/>
    </location>
</feature>
<dbReference type="InterPro" id="IPR002156">
    <property type="entry name" value="RNaseH_domain"/>
</dbReference>
<dbReference type="Pfam" id="PF13456">
    <property type="entry name" value="RVT_3"/>
    <property type="match status" value="1"/>
</dbReference>
<evidence type="ECO:0000313" key="3">
    <source>
        <dbReference type="Proteomes" id="UP000257109"/>
    </source>
</evidence>